<gene>
    <name evidence="2" type="ORF">FD145_1375</name>
</gene>
<evidence type="ECO:0000256" key="1">
    <source>
        <dbReference type="SAM" id="Phobius"/>
    </source>
</evidence>
<feature type="transmembrane region" description="Helical" evidence="1">
    <location>
        <begin position="117"/>
        <end position="137"/>
    </location>
</feature>
<comment type="caution">
    <text evidence="2">The sequence shown here is derived from an EMBL/GenBank/DDBJ whole genome shotgun (WGS) entry which is preliminary data.</text>
</comment>
<dbReference type="AlphaFoldDB" id="A0A833L010"/>
<dbReference type="Gene3D" id="3.30.450.40">
    <property type="match status" value="1"/>
</dbReference>
<keyword evidence="1" id="KW-0812">Transmembrane</keyword>
<evidence type="ECO:0000313" key="3">
    <source>
        <dbReference type="Proteomes" id="UP000488506"/>
    </source>
</evidence>
<sequence length="456" mass="51869">MFFYYVAYSLFLLFLSLKLSYGKLKNQIKYVFLGTAIGFFCGATNYFLWFDIPIPPILNIFVSVYTIFVPYAILRHRLLDVDIALSKLITYIIFLFSFGTLIFLALSATYKHFSNDIFLIFATGFFLSLLIAAKPFFEIIEEYVRKNILKTKYAYHEVLRELSLNVAAYINLKELSNFIVLSFTENIEVKSCALLVSERLPGYLEGFKYLVSASKGLSRDSNKLGFSIFNPFMKTIFKELKPLIKEDLENIISSPATHLTGKKEIIKIIREMEKVDAEVCIPCITKNKVKGIICIGAKNSNEIFVSEDFELFDLVSKQIAVALENAFLNEINNAAIVKQIKTSGKLITVYQELKDAQAGLIKAERTASISQMKTALLHEINNPLQFILPNLQLINKKLKSGEEITKEFLEKAISLAEEGTIRIREIMRRLDALEDQEAKIIDYVDGQKMIDLSGGK</sequence>
<dbReference type="InterPro" id="IPR029016">
    <property type="entry name" value="GAF-like_dom_sf"/>
</dbReference>
<reference evidence="2 3" key="1">
    <citation type="submission" date="2019-12" db="EMBL/GenBank/DDBJ databases">
        <authorList>
            <person name="Wolfe R."/>
            <person name="Danczak R."/>
            <person name="Wilkins M."/>
        </authorList>
    </citation>
    <scope>NUCLEOTIDE SEQUENCE [LARGE SCALE GENOMIC DNA]</scope>
    <source>
        <strain evidence="2">X2_MaxBin.013</strain>
    </source>
</reference>
<dbReference type="CDD" id="cd00082">
    <property type="entry name" value="HisKA"/>
    <property type="match status" value="1"/>
</dbReference>
<dbReference type="InterPro" id="IPR003661">
    <property type="entry name" value="HisK_dim/P_dom"/>
</dbReference>
<keyword evidence="2" id="KW-0418">Kinase</keyword>
<dbReference type="GO" id="GO:0000155">
    <property type="term" value="F:phosphorelay sensor kinase activity"/>
    <property type="evidence" value="ECO:0007669"/>
    <property type="project" value="InterPro"/>
</dbReference>
<dbReference type="Proteomes" id="UP000488506">
    <property type="component" value="Unassembled WGS sequence"/>
</dbReference>
<keyword evidence="1" id="KW-1133">Transmembrane helix</keyword>
<feature type="transmembrane region" description="Helical" evidence="1">
    <location>
        <begin position="31"/>
        <end position="50"/>
    </location>
</feature>
<feature type="transmembrane region" description="Helical" evidence="1">
    <location>
        <begin position="56"/>
        <end position="73"/>
    </location>
</feature>
<proteinExistence type="predicted"/>
<organism evidence="2 3">
    <name type="scientific">Candidatus Saganbacteria bacterium</name>
    <dbReference type="NCBI Taxonomy" id="2575572"/>
    <lineage>
        <taxon>Bacteria</taxon>
        <taxon>Bacillati</taxon>
        <taxon>Saganbacteria</taxon>
    </lineage>
</organism>
<accession>A0A833L010</accession>
<name>A0A833L010_UNCSA</name>
<feature type="transmembrane region" description="Helical" evidence="1">
    <location>
        <begin position="6"/>
        <end position="24"/>
    </location>
</feature>
<dbReference type="SUPFAM" id="SSF55781">
    <property type="entry name" value="GAF domain-like"/>
    <property type="match status" value="1"/>
</dbReference>
<dbReference type="EMBL" id="WPAF01000031">
    <property type="protein sequence ID" value="KAF0133230.1"/>
    <property type="molecule type" value="Genomic_DNA"/>
</dbReference>
<protein>
    <submittedName>
        <fullName evidence="2">Two-component system NtrC family nitrogen regulation sensor histidine kinase GlnL</fullName>
    </submittedName>
</protein>
<keyword evidence="2" id="KW-0808">Transferase</keyword>
<evidence type="ECO:0000313" key="2">
    <source>
        <dbReference type="EMBL" id="KAF0133230.1"/>
    </source>
</evidence>
<dbReference type="Gene3D" id="1.10.287.130">
    <property type="match status" value="1"/>
</dbReference>
<keyword evidence="1" id="KW-0472">Membrane</keyword>
<feature type="transmembrane region" description="Helical" evidence="1">
    <location>
        <begin position="85"/>
        <end position="105"/>
    </location>
</feature>